<keyword evidence="6" id="KW-0378">Hydrolase</keyword>
<name>A0A3N4LJU7_9PEZI</name>
<evidence type="ECO:0000256" key="10">
    <source>
        <dbReference type="SAM" id="MobiDB-lite"/>
    </source>
</evidence>
<feature type="compositionally biased region" description="Basic and acidic residues" evidence="10">
    <location>
        <begin position="67"/>
        <end position="81"/>
    </location>
</feature>
<keyword evidence="14" id="KW-1185">Reference proteome</keyword>
<keyword evidence="3 9" id="KW-0479">Metal-binding</keyword>
<dbReference type="Pfam" id="PF13086">
    <property type="entry name" value="AAA_11"/>
    <property type="match status" value="1"/>
</dbReference>
<dbReference type="EMBL" id="ML121548">
    <property type="protein sequence ID" value="RPB23174.1"/>
    <property type="molecule type" value="Genomic_DNA"/>
</dbReference>
<dbReference type="PANTHER" id="PTHR10887">
    <property type="entry name" value="DNA2/NAM7 HELICASE FAMILY"/>
    <property type="match status" value="1"/>
</dbReference>
<dbReference type="PROSITE" id="PS51981">
    <property type="entry name" value="ZF_RZ"/>
    <property type="match status" value="1"/>
</dbReference>
<dbReference type="GO" id="GO:0008270">
    <property type="term" value="F:zinc ion binding"/>
    <property type="evidence" value="ECO:0007669"/>
    <property type="project" value="UniProtKB-KW"/>
</dbReference>
<evidence type="ECO:0000256" key="4">
    <source>
        <dbReference type="ARBA" id="ARBA00022737"/>
    </source>
</evidence>
<dbReference type="InterPro" id="IPR000571">
    <property type="entry name" value="Znf_CCCH"/>
</dbReference>
<dbReference type="InterPro" id="IPR046439">
    <property type="entry name" value="ZF_RZ_dom"/>
</dbReference>
<sequence>MLISVRVNDNPQSPSQEPGNSNTGKPVCFNHQRGQCTSGARCRYSHDAPTWTGTPSSSQRGSSGPSRGRDDTTQNRPERDPIEYQLNDLIRMLSSRGELGCGQQEHLLSLGIKILDTDLSAVKQKLIKELAEEGGLRRIKHFVEARYVENGDLGTMTFEHHCIPFLKIITHGELRSSLVLEKSVGTIYNIIYGHSGERAIPFFRHVVDHLLRIAAGQQPPEFGNAVCSTVSAILMTLNINQSASVQEEFVGIVQDLRKCLHGGSEYVVRGADPELRRVEQKLHMAEAIPFSQTPQKPKAGTGFTFEVDVDMPGEFSVHGPRHDNDKASITEIRILPTPAEILSTMRNEYLPARNYSVKAHHLPPGIERVLDTQFRLLREDTSGQLRDAVRYLLDAREKNPNKDVNQPNGTQTTIHKNVIIECLQPDERDGLQLQVTFDQPQRLVGVKPEPDLMARTAWWNSKRSLQTGALLCLVDQQNGFTFLIVAQREVEEFTDRHHQDPEFAKEREATVCNLSSHPLRALVMLKLVDAANDVKTIVREYHRQLKFKSQNNYVLPFLVEFPGLLFASFEPILRFLQKMSDGSIPFSKLIAPEGNGPNDHPEANETGDAVIKVSPPLYLMRGSVILDLSVILKEPSANTRLTHSIERPCSILDLYTHTTLDKGQCEALLGGLSRELALIQGPPGTGKSYVGLQIVKVLLHNKHKIKMGPIVCVCYTNHALDQFLVELLNNGVEKLVRLGSRSQAEELKELTLRNVAAKVDTTFVERSSSRNLKADLTGLQGRIGDLCLQISRINHWTVMRDHLQEKYPEIESQLFGRKTLPGWQTVTHRKQADAIHDWLNLRLLPKQGGGARPDLTVNQLLDCQDISTLHKADRARLKGIWEEEIRQELLHQLKRLITEFKVKKEELDMTMHERDRRCLQEAEIIGVTTTGLAGHASLLRKLEAKVMICEEAGEVLESHTLTALLPSVEHAILIGDHQQLRPQIANYNLSMESRQGVNYALDESLFERLTREKYGPDKLSFPFATLDTQRRMHPSISELVRRTLYPDLQDHEKTKTHSEVDGMARRLFWLNHNQLEAGADQSDPSGVSKSNDFEIEMVGALVKHLIKQGSYEKNDIAVLTPYLGQLMKLRQKMGSMFEILVGEKDQEELDLVENAEEVKTEIMKAPKQDVRKGKLLSEIRLATVDNFQGEEAKVIVISLVRCNPAHRCGFLKTSNRINVLLSRARNGMYIIGNADTARPVSMWSNVLTLLNREGNFGDALGLRCPRHVDKQIFVSTPDDFLRFSPEGGCDERCGKRLISCGHTCIHKCHSDMLHKAVVCLEECKRKLPGCDHACPTFCGEECQRCVFRIPQVLLPCGHTSYGVPCHQAQNPTAIRCSRSVKKRIPGCGHLRDVACHLDVSSPTFQCVTICEKNLPCGHQCKGKCHECRNVPAAEGQHVKCKSPCGRGFNTCGHSCPKECHGEEACGLCEQMCELRCSHSQCTKKCSEACTPCAEQCTWNCVHRGTCNMPCAVPCDVLPCSKRCELVLECGHQCPSVCGERCPKRDLCQVPECGTPEHLDTVVDFVCMETYKEIDLETNPIIILSCGHFFCMDTVDGLMQMSDVYEYNKDGNLVGQKPQSAWIEAIQQSQTRCPSCRRHISNINRYNRVTKGVMIAALNKKFLAMAHESFLSLEKEVSEAERVLHESRNTLEASFQSFLTETSKGGKSQKSITSFHQGRHAWLNLLARKALSFVESTAKEEQPYGRIHTLVADGIRRKRVTDASYTADDISFSPRYGLEGEVLVLRVHWARLYDLLQILELASVVNRPADAKALLKNIIQPLEDLKVKCKRLEENAEEALYPRQQVEAILFHARFVGLELNHPDPTPPPAEPVNETRIRERNSLDEALKICRQKPGSTRGLEALVEAAQKMMRESVFYSPVTTDEQRAVYEAMRSELRGTGHWYYCVNRHPFTVGECGMPMREARCPQCDAPIGGQNHIPVAGVSRATDLEEQFGRMRM</sequence>
<keyword evidence="6" id="KW-0067">ATP-binding</keyword>
<keyword evidence="7 9" id="KW-0862">Zinc</keyword>
<dbReference type="CDD" id="cd18808">
    <property type="entry name" value="SF1_C_Upf1"/>
    <property type="match status" value="1"/>
</dbReference>
<dbReference type="SMART" id="SM00356">
    <property type="entry name" value="ZnF_C3H1"/>
    <property type="match status" value="1"/>
</dbReference>
<dbReference type="Gene3D" id="3.40.50.300">
    <property type="entry name" value="P-loop containing nucleotide triphosphate hydrolases"/>
    <property type="match status" value="2"/>
</dbReference>
<evidence type="ECO:0000256" key="2">
    <source>
        <dbReference type="ARBA" id="ARBA00022490"/>
    </source>
</evidence>
<comment type="subcellular location">
    <subcellularLocation>
        <location evidence="1">Cytoplasm</location>
    </subcellularLocation>
</comment>
<feature type="compositionally biased region" description="Low complexity" evidence="10">
    <location>
        <begin position="55"/>
        <end position="66"/>
    </location>
</feature>
<evidence type="ECO:0000256" key="9">
    <source>
        <dbReference type="PROSITE-ProRule" id="PRU00723"/>
    </source>
</evidence>
<dbReference type="Pfam" id="PF20173">
    <property type="entry name" value="ZnF_RZ-type"/>
    <property type="match status" value="1"/>
</dbReference>
<protein>
    <submittedName>
        <fullName evidence="13">Uncharacterized protein</fullName>
    </submittedName>
</protein>
<dbReference type="InterPro" id="IPR041677">
    <property type="entry name" value="DNA2/NAM7_AAA_11"/>
</dbReference>
<evidence type="ECO:0000256" key="1">
    <source>
        <dbReference type="ARBA" id="ARBA00004496"/>
    </source>
</evidence>
<feature type="zinc finger region" description="C3H1-type" evidence="9">
    <location>
        <begin position="22"/>
        <end position="49"/>
    </location>
</feature>
<feature type="compositionally biased region" description="Polar residues" evidence="10">
    <location>
        <begin position="7"/>
        <end position="24"/>
    </location>
</feature>
<keyword evidence="5 9" id="KW-0863">Zinc-finger</keyword>
<feature type="domain" description="RZ-type" evidence="12">
    <location>
        <begin position="1920"/>
        <end position="1995"/>
    </location>
</feature>
<keyword evidence="4" id="KW-0677">Repeat</keyword>
<organism evidence="13 14">
    <name type="scientific">Terfezia boudieri ATCC MYA-4762</name>
    <dbReference type="NCBI Taxonomy" id="1051890"/>
    <lineage>
        <taxon>Eukaryota</taxon>
        <taxon>Fungi</taxon>
        <taxon>Dikarya</taxon>
        <taxon>Ascomycota</taxon>
        <taxon>Pezizomycotina</taxon>
        <taxon>Pezizomycetes</taxon>
        <taxon>Pezizales</taxon>
        <taxon>Pezizaceae</taxon>
        <taxon>Terfezia</taxon>
    </lineage>
</organism>
<feature type="region of interest" description="Disordered" evidence="10">
    <location>
        <begin position="47"/>
        <end position="81"/>
    </location>
</feature>
<keyword evidence="8" id="KW-0391">Immunity</keyword>
<dbReference type="GO" id="GO:0004386">
    <property type="term" value="F:helicase activity"/>
    <property type="evidence" value="ECO:0007669"/>
    <property type="project" value="InterPro"/>
</dbReference>
<dbReference type="InterPro" id="IPR047187">
    <property type="entry name" value="SF1_C_Upf1"/>
</dbReference>
<feature type="domain" description="C3H1-type" evidence="11">
    <location>
        <begin position="22"/>
        <end position="49"/>
    </location>
</feature>
<dbReference type="GO" id="GO:0031048">
    <property type="term" value="P:regulatory ncRNA-mediated heterochromatin formation"/>
    <property type="evidence" value="ECO:0007669"/>
    <property type="project" value="TreeGrafter"/>
</dbReference>
<dbReference type="Pfam" id="PF13087">
    <property type="entry name" value="AAA_12"/>
    <property type="match status" value="1"/>
</dbReference>
<dbReference type="InterPro" id="IPR041679">
    <property type="entry name" value="DNA2/NAM7-like_C"/>
</dbReference>
<accession>A0A3N4LJU7</accession>
<proteinExistence type="predicted"/>
<reference evidence="13 14" key="1">
    <citation type="journal article" date="2018" name="Nat. Ecol. Evol.">
        <title>Pezizomycetes genomes reveal the molecular basis of ectomycorrhizal truffle lifestyle.</title>
        <authorList>
            <person name="Murat C."/>
            <person name="Payen T."/>
            <person name="Noel B."/>
            <person name="Kuo A."/>
            <person name="Morin E."/>
            <person name="Chen J."/>
            <person name="Kohler A."/>
            <person name="Krizsan K."/>
            <person name="Balestrini R."/>
            <person name="Da Silva C."/>
            <person name="Montanini B."/>
            <person name="Hainaut M."/>
            <person name="Levati E."/>
            <person name="Barry K.W."/>
            <person name="Belfiori B."/>
            <person name="Cichocki N."/>
            <person name="Clum A."/>
            <person name="Dockter R.B."/>
            <person name="Fauchery L."/>
            <person name="Guy J."/>
            <person name="Iotti M."/>
            <person name="Le Tacon F."/>
            <person name="Lindquist E.A."/>
            <person name="Lipzen A."/>
            <person name="Malagnac F."/>
            <person name="Mello A."/>
            <person name="Molinier V."/>
            <person name="Miyauchi S."/>
            <person name="Poulain J."/>
            <person name="Riccioni C."/>
            <person name="Rubini A."/>
            <person name="Sitrit Y."/>
            <person name="Splivallo R."/>
            <person name="Traeger S."/>
            <person name="Wang M."/>
            <person name="Zifcakova L."/>
            <person name="Wipf D."/>
            <person name="Zambonelli A."/>
            <person name="Paolocci F."/>
            <person name="Nowrousian M."/>
            <person name="Ottonello S."/>
            <person name="Baldrian P."/>
            <person name="Spatafora J.W."/>
            <person name="Henrissat B."/>
            <person name="Nagy L.G."/>
            <person name="Aury J.M."/>
            <person name="Wincker P."/>
            <person name="Grigoriev I.V."/>
            <person name="Bonfante P."/>
            <person name="Martin F.M."/>
        </authorList>
    </citation>
    <scope>NUCLEOTIDE SEQUENCE [LARGE SCALE GENOMIC DNA]</scope>
    <source>
        <strain evidence="13 14">ATCC MYA-4762</strain>
    </source>
</reference>
<dbReference type="GO" id="GO:0002376">
    <property type="term" value="P:immune system process"/>
    <property type="evidence" value="ECO:0007669"/>
    <property type="project" value="UniProtKB-KW"/>
</dbReference>
<dbReference type="SUPFAM" id="SSF52540">
    <property type="entry name" value="P-loop containing nucleoside triphosphate hydrolases"/>
    <property type="match status" value="1"/>
</dbReference>
<dbReference type="PROSITE" id="PS50103">
    <property type="entry name" value="ZF_C3H1"/>
    <property type="match status" value="1"/>
</dbReference>
<feature type="region of interest" description="Disordered" evidence="10">
    <location>
        <begin position="1"/>
        <end position="30"/>
    </location>
</feature>
<dbReference type="GO" id="GO:0005737">
    <property type="term" value="C:cytoplasm"/>
    <property type="evidence" value="ECO:0007669"/>
    <property type="project" value="UniProtKB-SubCell"/>
</dbReference>
<keyword evidence="6" id="KW-0347">Helicase</keyword>
<dbReference type="InterPro" id="IPR027417">
    <property type="entry name" value="P-loop_NTPase"/>
</dbReference>
<evidence type="ECO:0000256" key="8">
    <source>
        <dbReference type="ARBA" id="ARBA00022859"/>
    </source>
</evidence>
<dbReference type="OrthoDB" id="2423195at2759"/>
<evidence type="ECO:0000259" key="12">
    <source>
        <dbReference type="PROSITE" id="PS51981"/>
    </source>
</evidence>
<evidence type="ECO:0000256" key="5">
    <source>
        <dbReference type="ARBA" id="ARBA00022771"/>
    </source>
</evidence>
<dbReference type="CDD" id="cd06008">
    <property type="entry name" value="NF-X1-zinc-finger"/>
    <property type="match status" value="2"/>
</dbReference>
<dbReference type="InterPro" id="IPR000967">
    <property type="entry name" value="Znf_NFX1"/>
</dbReference>
<dbReference type="FunFam" id="3.40.50.300:FF:001660">
    <property type="entry name" value="NF-X1 finger and helicase protein, putative"/>
    <property type="match status" value="1"/>
</dbReference>
<dbReference type="InterPro" id="IPR045055">
    <property type="entry name" value="DNA2/NAM7-like"/>
</dbReference>
<evidence type="ECO:0000259" key="11">
    <source>
        <dbReference type="PROSITE" id="PS50103"/>
    </source>
</evidence>
<evidence type="ECO:0000313" key="14">
    <source>
        <dbReference type="Proteomes" id="UP000267821"/>
    </source>
</evidence>
<evidence type="ECO:0000313" key="13">
    <source>
        <dbReference type="EMBL" id="RPB23174.1"/>
    </source>
</evidence>
<evidence type="ECO:0000256" key="3">
    <source>
        <dbReference type="ARBA" id="ARBA00022723"/>
    </source>
</evidence>
<dbReference type="PANTHER" id="PTHR10887:SF445">
    <property type="entry name" value="NFX1-TYPE ZINC FINGER-CONTAINING PROTEIN 1"/>
    <property type="match status" value="1"/>
</dbReference>
<dbReference type="CDD" id="cd17936">
    <property type="entry name" value="EEXXEc_NFX1"/>
    <property type="match status" value="1"/>
</dbReference>
<dbReference type="SMART" id="SM00438">
    <property type="entry name" value="ZnF_NFX"/>
    <property type="match status" value="3"/>
</dbReference>
<dbReference type="GO" id="GO:0031380">
    <property type="term" value="C:nuclear RNA-directed RNA polymerase complex"/>
    <property type="evidence" value="ECO:0007669"/>
    <property type="project" value="TreeGrafter"/>
</dbReference>
<gene>
    <name evidence="13" type="ORF">L211DRAFT_787516</name>
</gene>
<keyword evidence="2" id="KW-0963">Cytoplasm</keyword>
<keyword evidence="6" id="KW-0547">Nucleotide-binding</keyword>
<dbReference type="STRING" id="1051890.A0A3N4LJU7"/>
<evidence type="ECO:0000256" key="7">
    <source>
        <dbReference type="ARBA" id="ARBA00022833"/>
    </source>
</evidence>
<dbReference type="InParanoid" id="A0A3N4LJU7"/>
<evidence type="ECO:0000256" key="6">
    <source>
        <dbReference type="ARBA" id="ARBA00022806"/>
    </source>
</evidence>
<dbReference type="Proteomes" id="UP000267821">
    <property type="component" value="Unassembled WGS sequence"/>
</dbReference>